<feature type="domain" description="ABC transporter" evidence="9">
    <location>
        <begin position="238"/>
        <end position="466"/>
    </location>
</feature>
<organism evidence="11 12">
    <name type="scientific">Molorchus minor</name>
    <dbReference type="NCBI Taxonomy" id="1323400"/>
    <lineage>
        <taxon>Eukaryota</taxon>
        <taxon>Metazoa</taxon>
        <taxon>Ecdysozoa</taxon>
        <taxon>Arthropoda</taxon>
        <taxon>Hexapoda</taxon>
        <taxon>Insecta</taxon>
        <taxon>Pterygota</taxon>
        <taxon>Neoptera</taxon>
        <taxon>Endopterygota</taxon>
        <taxon>Coleoptera</taxon>
        <taxon>Polyphaga</taxon>
        <taxon>Cucujiformia</taxon>
        <taxon>Chrysomeloidea</taxon>
        <taxon>Cerambycidae</taxon>
        <taxon>Lamiinae</taxon>
        <taxon>Monochamini</taxon>
        <taxon>Molorchus</taxon>
    </lineage>
</organism>
<accession>A0ABQ9JKP9</accession>
<evidence type="ECO:0000256" key="7">
    <source>
        <dbReference type="ARBA" id="ARBA00023136"/>
    </source>
</evidence>
<evidence type="ECO:0000256" key="2">
    <source>
        <dbReference type="ARBA" id="ARBA00022448"/>
    </source>
</evidence>
<evidence type="ECO:0000256" key="3">
    <source>
        <dbReference type="ARBA" id="ARBA00022692"/>
    </source>
</evidence>
<dbReference type="InterPro" id="IPR044726">
    <property type="entry name" value="ABCC_6TM_D2"/>
</dbReference>
<dbReference type="Gene3D" id="3.40.50.300">
    <property type="entry name" value="P-loop containing nucleotide triphosphate hydrolases"/>
    <property type="match status" value="1"/>
</dbReference>
<keyword evidence="6 8" id="KW-1133">Transmembrane helix</keyword>
<evidence type="ECO:0000256" key="8">
    <source>
        <dbReference type="SAM" id="Phobius"/>
    </source>
</evidence>
<keyword evidence="3 8" id="KW-0812">Transmembrane</keyword>
<dbReference type="InterPro" id="IPR003593">
    <property type="entry name" value="AAA+_ATPase"/>
</dbReference>
<comment type="caution">
    <text evidence="11">The sequence shown here is derived from an EMBL/GenBank/DDBJ whole genome shotgun (WGS) entry which is preliminary data.</text>
</comment>
<dbReference type="PANTHER" id="PTHR24223">
    <property type="entry name" value="ATP-BINDING CASSETTE SUB-FAMILY C"/>
    <property type="match status" value="1"/>
</dbReference>
<dbReference type="PROSITE" id="PS50929">
    <property type="entry name" value="ABC_TM1F"/>
    <property type="match status" value="1"/>
</dbReference>
<dbReference type="Pfam" id="PF00664">
    <property type="entry name" value="ABC_membrane"/>
    <property type="match status" value="1"/>
</dbReference>
<dbReference type="PROSITE" id="PS50893">
    <property type="entry name" value="ABC_TRANSPORTER_2"/>
    <property type="match status" value="1"/>
</dbReference>
<comment type="subcellular location">
    <subcellularLocation>
        <location evidence="1">Membrane</location>
        <topology evidence="1">Multi-pass membrane protein</topology>
    </subcellularLocation>
</comment>
<gene>
    <name evidence="11" type="ORF">NQ317_017483</name>
</gene>
<dbReference type="PROSITE" id="PS00211">
    <property type="entry name" value="ABC_TRANSPORTER_1"/>
    <property type="match status" value="1"/>
</dbReference>
<dbReference type="InterPro" id="IPR011527">
    <property type="entry name" value="ABC1_TM_dom"/>
</dbReference>
<keyword evidence="7 8" id="KW-0472">Membrane</keyword>
<evidence type="ECO:0000256" key="1">
    <source>
        <dbReference type="ARBA" id="ARBA00004141"/>
    </source>
</evidence>
<dbReference type="EMBL" id="JAPWTJ010000404">
    <property type="protein sequence ID" value="KAJ8978760.1"/>
    <property type="molecule type" value="Genomic_DNA"/>
</dbReference>
<dbReference type="InterPro" id="IPR017871">
    <property type="entry name" value="ABC_transporter-like_CS"/>
</dbReference>
<dbReference type="Proteomes" id="UP001162164">
    <property type="component" value="Unassembled WGS sequence"/>
</dbReference>
<keyword evidence="4" id="KW-0547">Nucleotide-binding</keyword>
<evidence type="ECO:0000313" key="12">
    <source>
        <dbReference type="Proteomes" id="UP001162164"/>
    </source>
</evidence>
<evidence type="ECO:0000256" key="6">
    <source>
        <dbReference type="ARBA" id="ARBA00022989"/>
    </source>
</evidence>
<dbReference type="Pfam" id="PF00005">
    <property type="entry name" value="ABC_tran"/>
    <property type="match status" value="1"/>
</dbReference>
<dbReference type="CDD" id="cd18580">
    <property type="entry name" value="ABC_6TM_ABCC_D2"/>
    <property type="match status" value="1"/>
</dbReference>
<keyword evidence="5" id="KW-0067">ATP-binding</keyword>
<sequence length="475" mass="53167">MSYTIIHAVMSFFDTTFIGNILNRFSQDLNNIDEHLPFIFSECFRVCFSVGGIIFLMAAVNWRFLIPSAIFFCILIVLRRLYLPTGRSLKRLEAATRSPMVGHLNASLEGLTTIRAYKAQNILTEEFDRHQDLFTSAHFSLTCASRALGFVMDALCSVFIGSTVARFVFIDTGTSAGNVGLVLTQVFMLAGHVQWGVRQWADLENLMTSVERVLEYTEIKQEPKGGAVVKNWPSEGAVAYDNVTLTYNDADHVLKNLSFKVEPKQKIGIVGRTGAGKSSIISTLFRLYDVEGRIIIDGVDIKTLDLKFLRQKIGIIPQDPVLFTGSLRSNIDPFGEFTDEDLWKALDKLHLKNLVPSLDFEITDSGAAFSSGQKQLICLARAVIRKTKIVILDEATANMDHETDALLHDSIKNNFSDCTVFTIAHRLHSILECDKVLVLDRGEIREYDDPVSLLENKDGLFYKMVEQAGLLNYLG</sequence>
<evidence type="ECO:0000256" key="5">
    <source>
        <dbReference type="ARBA" id="ARBA00022840"/>
    </source>
</evidence>
<feature type="transmembrane region" description="Helical" evidence="8">
    <location>
        <begin position="6"/>
        <end position="23"/>
    </location>
</feature>
<dbReference type="InterPro" id="IPR003439">
    <property type="entry name" value="ABC_transporter-like_ATP-bd"/>
</dbReference>
<feature type="domain" description="ABC transmembrane type-1" evidence="10">
    <location>
        <begin position="10"/>
        <end position="205"/>
    </location>
</feature>
<dbReference type="Gene3D" id="1.20.1560.10">
    <property type="entry name" value="ABC transporter type 1, transmembrane domain"/>
    <property type="match status" value="1"/>
</dbReference>
<dbReference type="PANTHER" id="PTHR24223:SF448">
    <property type="entry name" value="FI20146P1-RELATED"/>
    <property type="match status" value="1"/>
</dbReference>
<keyword evidence="2" id="KW-0813">Transport</keyword>
<evidence type="ECO:0000259" key="9">
    <source>
        <dbReference type="PROSITE" id="PS50893"/>
    </source>
</evidence>
<evidence type="ECO:0000259" key="10">
    <source>
        <dbReference type="PROSITE" id="PS50929"/>
    </source>
</evidence>
<dbReference type="CDD" id="cd03244">
    <property type="entry name" value="ABCC_MRP_domain2"/>
    <property type="match status" value="1"/>
</dbReference>
<dbReference type="SMART" id="SM00382">
    <property type="entry name" value="AAA"/>
    <property type="match status" value="1"/>
</dbReference>
<proteinExistence type="predicted"/>
<dbReference type="SUPFAM" id="SSF52540">
    <property type="entry name" value="P-loop containing nucleoside triphosphate hydrolases"/>
    <property type="match status" value="1"/>
</dbReference>
<evidence type="ECO:0000313" key="11">
    <source>
        <dbReference type="EMBL" id="KAJ8978760.1"/>
    </source>
</evidence>
<dbReference type="InterPro" id="IPR027417">
    <property type="entry name" value="P-loop_NTPase"/>
</dbReference>
<dbReference type="InterPro" id="IPR036640">
    <property type="entry name" value="ABC1_TM_sf"/>
</dbReference>
<dbReference type="SUPFAM" id="SSF90123">
    <property type="entry name" value="ABC transporter transmembrane region"/>
    <property type="match status" value="1"/>
</dbReference>
<feature type="transmembrane region" description="Helical" evidence="8">
    <location>
        <begin position="35"/>
        <end position="58"/>
    </location>
</feature>
<reference evidence="11" key="1">
    <citation type="journal article" date="2023" name="Insect Mol. Biol.">
        <title>Genome sequencing provides insights into the evolution of gene families encoding plant cell wall-degrading enzymes in longhorned beetles.</title>
        <authorList>
            <person name="Shin N.R."/>
            <person name="Okamura Y."/>
            <person name="Kirsch R."/>
            <person name="Pauchet Y."/>
        </authorList>
    </citation>
    <scope>NUCLEOTIDE SEQUENCE</scope>
    <source>
        <strain evidence="11">MMC_N1</strain>
    </source>
</reference>
<evidence type="ECO:0000256" key="4">
    <source>
        <dbReference type="ARBA" id="ARBA00022741"/>
    </source>
</evidence>
<feature type="transmembrane region" description="Helical" evidence="8">
    <location>
        <begin position="64"/>
        <end position="82"/>
    </location>
</feature>
<name>A0ABQ9JKP9_9CUCU</name>
<keyword evidence="12" id="KW-1185">Reference proteome</keyword>
<protein>
    <submittedName>
        <fullName evidence="11">Uncharacterized protein</fullName>
    </submittedName>
</protein>
<dbReference type="InterPro" id="IPR050173">
    <property type="entry name" value="ABC_transporter_C-like"/>
</dbReference>